<feature type="signal peptide" evidence="1">
    <location>
        <begin position="1"/>
        <end position="33"/>
    </location>
</feature>
<dbReference type="EMBL" id="VSIY01000005">
    <property type="protein sequence ID" value="TYB81620.1"/>
    <property type="molecule type" value="Genomic_DNA"/>
</dbReference>
<accession>A0A5D0RJ08</accession>
<name>A0A5D0RJ08_9RHOB</name>
<evidence type="ECO:0000313" key="4">
    <source>
        <dbReference type="Proteomes" id="UP000322080"/>
    </source>
</evidence>
<proteinExistence type="predicted"/>
<evidence type="ECO:0000259" key="2">
    <source>
        <dbReference type="PROSITE" id="PS50234"/>
    </source>
</evidence>
<feature type="chain" id="PRO_5022839228" evidence="1">
    <location>
        <begin position="34"/>
        <end position="1200"/>
    </location>
</feature>
<keyword evidence="1" id="KW-0732">Signal</keyword>
<dbReference type="InterPro" id="IPR002035">
    <property type="entry name" value="VWF_A"/>
</dbReference>
<comment type="caution">
    <text evidence="3">The sequence shown here is derived from an EMBL/GenBank/DDBJ whole genome shotgun (WGS) entry which is preliminary data.</text>
</comment>
<dbReference type="InterPro" id="IPR036465">
    <property type="entry name" value="vWFA_dom_sf"/>
</dbReference>
<dbReference type="Gene3D" id="3.40.50.410">
    <property type="entry name" value="von Willebrand factor, type A domain"/>
    <property type="match status" value="1"/>
</dbReference>
<organism evidence="3 4">
    <name type="scientific">Maritimibacter fusiformis</name>
    <dbReference type="NCBI Taxonomy" id="2603819"/>
    <lineage>
        <taxon>Bacteria</taxon>
        <taxon>Pseudomonadati</taxon>
        <taxon>Pseudomonadota</taxon>
        <taxon>Alphaproteobacteria</taxon>
        <taxon>Rhodobacterales</taxon>
        <taxon>Roseobacteraceae</taxon>
        <taxon>Maritimibacter</taxon>
    </lineage>
</organism>
<dbReference type="SUPFAM" id="SSF53300">
    <property type="entry name" value="vWA-like"/>
    <property type="match status" value="1"/>
</dbReference>
<dbReference type="SMART" id="SM00327">
    <property type="entry name" value="VWA"/>
    <property type="match status" value="1"/>
</dbReference>
<reference evidence="3 4" key="1">
    <citation type="submission" date="2019-08" db="EMBL/GenBank/DDBJ databases">
        <title>Identification of a novel species of the genus Boseongicola.</title>
        <authorList>
            <person name="Zhang X.-Q."/>
        </authorList>
    </citation>
    <scope>NUCLEOTIDE SEQUENCE [LARGE SCALE GENOMIC DNA]</scope>
    <source>
        <strain evidence="3 4">HY14</strain>
    </source>
</reference>
<dbReference type="Pfam" id="PF13519">
    <property type="entry name" value="VWA_2"/>
    <property type="match status" value="1"/>
</dbReference>
<sequence length="1200" mass="126729">MRALFTCIPRLPMLRILLIALVSLILPTTAATAQDSPRAILVLDGSGSMWGQIDGVNKIVIAREVIGELLGTLPADQELGLMSYGHRRKGDCSDIELLIEPGTDRAAIAAAVNAINPKGKTPLSDAVIQAAEALRFSEEVATVILVSDGIETCERDPCAVGRMLEETGVNFTAHVIGFDVADPAALAQLQCLAEETGGQFRTAANAAELAEALAVVAEPEPAAPVAVTFQATDGDGGPVIASGLIWNIGTQSDGALIKNGQDASPSLDLLPGSGLAEVLRIADEAVGEAMFTVTGDETGGKVVTIALPEMVPDATLDAPASAPAGSLVPVRWSGPDGEGDYLSSSNLDMHDGEYYHYGYTRDTEDGVVMVRMPPEDGIFEIRYVLNSSPPKVLARRQIEVTPLDITLTPPDGAVIGTEARAGWTGPDYEGDYLTIARPEDEAGKYETYAYTSAGDPAPIVMPAMPGTYELRYVLGASRHVAARALFDVVETSISVTAPETAPEGATIKISWEGPDGKNDYISIAAVDAPDNKYDAYTYTREGSPLKLTLPMGAGGYEIRYVLGQDRTVLARVPITLTPVTATLDAVETIAAGSTISVTWDGPDYDRDYVAVADPDAAANRYLAYAYTGNGNPARFAAPLEPGEYELRYIANSSPDVVLARRAIRVTEVGATLDAPATAPAGSTLAIGWDGPDNARDYVAIAEPDADANRYVAYAYTASGNPAKVQMPTAPGDYELRYVANGSPDKVLVRQAIRIEAVDATLSAPTSIAAGAIITVDWTGPGGERDYITIADPDAAPNRHMSFEYTRSGNPAKLKVPTTPGRYEVRYVLNGSPDTVIATATLEVTEVTATLVAPDSAPAGSNLRIDWTGPGGDRDYITIADPDAAPNRHVSFEYARSGNPAQLKVPTTPGRYEVRYVQDGSPDTVLATATLEVTEVTASLDAPGSAPAGSKLRVDWTGPGGDRDYITIADPDAAPNRHVSFEYARSGNPAVLDVPTTPGRYVLRYVQDGSPDTVIAMATLEVTPVSATLDVPASIPVGSTFEVTWDGPGGDRDFISVAGPDEDVNRYATYEYVRGGNPLKLSAPAEPGAYELRYVQHGTPQRIIGTTMIDVIVVTASLDAPASAAAGSSVEVTWDGPGYPRDYLSIAQPDEKPSRYTDYAYASDGSPAVLQMPAVPGTYELRYVMMGTPATIIARRTIIVE</sequence>
<gene>
    <name evidence="3" type="ORF">FVF75_07850</name>
</gene>
<keyword evidence="4" id="KW-1185">Reference proteome</keyword>
<protein>
    <submittedName>
        <fullName evidence="3">VWA domain-containing protein</fullName>
    </submittedName>
</protein>
<dbReference type="Proteomes" id="UP000322080">
    <property type="component" value="Unassembled WGS sequence"/>
</dbReference>
<dbReference type="PROSITE" id="PS50234">
    <property type="entry name" value="VWFA"/>
    <property type="match status" value="1"/>
</dbReference>
<evidence type="ECO:0000256" key="1">
    <source>
        <dbReference type="SAM" id="SignalP"/>
    </source>
</evidence>
<feature type="domain" description="VWFA" evidence="2">
    <location>
        <begin position="38"/>
        <end position="216"/>
    </location>
</feature>
<dbReference type="AlphaFoldDB" id="A0A5D0RJ08"/>
<evidence type="ECO:0000313" key="3">
    <source>
        <dbReference type="EMBL" id="TYB81620.1"/>
    </source>
</evidence>